<feature type="region of interest" description="Disordered" evidence="1">
    <location>
        <begin position="1"/>
        <end position="28"/>
    </location>
</feature>
<evidence type="ECO:0000256" key="1">
    <source>
        <dbReference type="SAM" id="MobiDB-lite"/>
    </source>
</evidence>
<name>A0A9W4GYF5_9ACTN</name>
<evidence type="ECO:0000313" key="3">
    <source>
        <dbReference type="Proteomes" id="UP001153328"/>
    </source>
</evidence>
<protein>
    <submittedName>
        <fullName evidence="2">Uncharacterized protein</fullName>
    </submittedName>
</protein>
<sequence length="28" mass="2993">MVTTERYPAGAQRSACRRAGPAALYQAP</sequence>
<keyword evidence="3" id="KW-1185">Reference proteome</keyword>
<organism evidence="2 3">
    <name type="scientific">Actinacidiphila bryophytorum</name>
    <dbReference type="NCBI Taxonomy" id="1436133"/>
    <lineage>
        <taxon>Bacteria</taxon>
        <taxon>Bacillati</taxon>
        <taxon>Actinomycetota</taxon>
        <taxon>Actinomycetes</taxon>
        <taxon>Kitasatosporales</taxon>
        <taxon>Streptomycetaceae</taxon>
        <taxon>Actinacidiphila</taxon>
    </lineage>
</organism>
<gene>
    <name evidence="2" type="ORF">SBRY_100112</name>
</gene>
<accession>A0A9W4GYF5</accession>
<dbReference type="Proteomes" id="UP001153328">
    <property type="component" value="Unassembled WGS sequence"/>
</dbReference>
<comment type="caution">
    <text evidence="2">The sequence shown here is derived from an EMBL/GenBank/DDBJ whole genome shotgun (WGS) entry which is preliminary data.</text>
</comment>
<reference evidence="2" key="1">
    <citation type="submission" date="2021-06" db="EMBL/GenBank/DDBJ databases">
        <authorList>
            <person name="Arsene-Ploetze F."/>
        </authorList>
    </citation>
    <scope>NUCLEOTIDE SEQUENCE</scope>
    <source>
        <strain evidence="2">SBRY1</strain>
    </source>
</reference>
<dbReference type="EMBL" id="CAJVAX010000002">
    <property type="protein sequence ID" value="CAG7613033.1"/>
    <property type="molecule type" value="Genomic_DNA"/>
</dbReference>
<evidence type="ECO:0000313" key="2">
    <source>
        <dbReference type="EMBL" id="CAG7613033.1"/>
    </source>
</evidence>
<dbReference type="AlphaFoldDB" id="A0A9W4GYF5"/>
<proteinExistence type="predicted"/>